<name>A0A1H3YZ18_9FIRM</name>
<feature type="transmembrane region" description="Helical" evidence="1">
    <location>
        <begin position="12"/>
        <end position="33"/>
    </location>
</feature>
<gene>
    <name evidence="2" type="ORF">SAMN04515656_104158</name>
</gene>
<dbReference type="Pfam" id="PF04531">
    <property type="entry name" value="Phage_holin_1"/>
    <property type="match status" value="1"/>
</dbReference>
<evidence type="ECO:0000256" key="1">
    <source>
        <dbReference type="SAM" id="Phobius"/>
    </source>
</evidence>
<feature type="transmembrane region" description="Helical" evidence="1">
    <location>
        <begin position="39"/>
        <end position="57"/>
    </location>
</feature>
<accession>A0A1H3YZ18</accession>
<protein>
    <submittedName>
        <fullName evidence="2">Holin, phage phi LC3 family</fullName>
    </submittedName>
</protein>
<dbReference type="NCBIfam" id="TIGR01598">
    <property type="entry name" value="holin_phiLC3"/>
    <property type="match status" value="1"/>
</dbReference>
<sequence length="111" mass="11902">MNLKLRLKSGAFWMGIISILGLVIQYACGQFGLAFEWEPLNVMLTGVLSVLVSIGILSDTSTPGVADSKVTMLKTDINDKAEAVVARNYSNADLADILAKTADKVAERQGK</sequence>
<reference evidence="2 3" key="1">
    <citation type="submission" date="2016-10" db="EMBL/GenBank/DDBJ databases">
        <authorList>
            <person name="de Groot N.N."/>
        </authorList>
    </citation>
    <scope>NUCLEOTIDE SEQUENCE [LARGE SCALE GENOMIC DNA]</scope>
    <source>
        <strain evidence="2 3">SR12</strain>
    </source>
</reference>
<dbReference type="EMBL" id="FNRK01000004">
    <property type="protein sequence ID" value="SEA16294.1"/>
    <property type="molecule type" value="Genomic_DNA"/>
</dbReference>
<keyword evidence="3" id="KW-1185">Reference proteome</keyword>
<dbReference type="OrthoDB" id="3176072at2"/>
<keyword evidence="1" id="KW-0472">Membrane</keyword>
<keyword evidence="1" id="KW-1133">Transmembrane helix</keyword>
<evidence type="ECO:0000313" key="3">
    <source>
        <dbReference type="Proteomes" id="UP000199394"/>
    </source>
</evidence>
<proteinExistence type="predicted"/>
<dbReference type="InterPro" id="IPR006485">
    <property type="entry name" value="Phage-like_holin"/>
</dbReference>
<dbReference type="STRING" id="81409.SAMN04515656_104158"/>
<evidence type="ECO:0000313" key="2">
    <source>
        <dbReference type="EMBL" id="SEA16294.1"/>
    </source>
</evidence>
<dbReference type="RefSeq" id="WP_090305322.1">
    <property type="nucleotide sequence ID" value="NZ_FNRK01000004.1"/>
</dbReference>
<keyword evidence="1" id="KW-0812">Transmembrane</keyword>
<dbReference type="AlphaFoldDB" id="A0A1H3YZ18"/>
<dbReference type="Proteomes" id="UP000199394">
    <property type="component" value="Unassembled WGS sequence"/>
</dbReference>
<organism evidence="2 3">
    <name type="scientific">Eubacterium aggregans</name>
    <dbReference type="NCBI Taxonomy" id="81409"/>
    <lineage>
        <taxon>Bacteria</taxon>
        <taxon>Bacillati</taxon>
        <taxon>Bacillota</taxon>
        <taxon>Clostridia</taxon>
        <taxon>Eubacteriales</taxon>
        <taxon>Eubacteriaceae</taxon>
        <taxon>Eubacterium</taxon>
    </lineage>
</organism>